<evidence type="ECO:0000313" key="9">
    <source>
        <dbReference type="EMBL" id="SHH52011.1"/>
    </source>
</evidence>
<evidence type="ECO:0000256" key="2">
    <source>
        <dbReference type="ARBA" id="ARBA00022448"/>
    </source>
</evidence>
<evidence type="ECO:0000256" key="3">
    <source>
        <dbReference type="ARBA" id="ARBA00022475"/>
    </source>
</evidence>
<evidence type="ECO:0000313" key="10">
    <source>
        <dbReference type="Proteomes" id="UP000183995"/>
    </source>
</evidence>
<keyword evidence="3" id="KW-1003">Cell membrane</keyword>
<comment type="subcellular location">
    <subcellularLocation>
        <location evidence="1">Cell membrane</location>
        <topology evidence="1">Multi-pass membrane protein</topology>
    </subcellularLocation>
</comment>
<evidence type="ECO:0000259" key="8">
    <source>
        <dbReference type="PROSITE" id="PS50850"/>
    </source>
</evidence>
<feature type="transmembrane region" description="Helical" evidence="7">
    <location>
        <begin position="296"/>
        <end position="312"/>
    </location>
</feature>
<name>A0A1M5TMW8_9FIRM</name>
<accession>A0A1M5TMW8</accession>
<feature type="transmembrane region" description="Helical" evidence="7">
    <location>
        <begin position="54"/>
        <end position="75"/>
    </location>
</feature>
<reference evidence="9 10" key="1">
    <citation type="submission" date="2016-11" db="EMBL/GenBank/DDBJ databases">
        <authorList>
            <person name="Jaros S."/>
            <person name="Januszkiewicz K."/>
            <person name="Wedrychowicz H."/>
        </authorList>
    </citation>
    <scope>NUCLEOTIDE SEQUENCE [LARGE SCALE GENOMIC DNA]</scope>
    <source>
        <strain evidence="9 10">DSM 10068</strain>
    </source>
</reference>
<dbReference type="Gene3D" id="1.20.1250.20">
    <property type="entry name" value="MFS general substrate transporter like domains"/>
    <property type="match status" value="1"/>
</dbReference>
<feature type="transmembrane region" description="Helical" evidence="7">
    <location>
        <begin position="87"/>
        <end position="113"/>
    </location>
</feature>
<dbReference type="InterPro" id="IPR020846">
    <property type="entry name" value="MFS_dom"/>
</dbReference>
<keyword evidence="6 7" id="KW-0472">Membrane</keyword>
<keyword evidence="10" id="KW-1185">Reference proteome</keyword>
<feature type="domain" description="Major facilitator superfamily (MFS) profile" evidence="8">
    <location>
        <begin position="21"/>
        <end position="409"/>
    </location>
</feature>
<sequence length="416" mass="45305">MKRGSAAITVSNPFAALRHRNYRLYWIGMAISTTGTWMQNVAQPWLAYELTRSPFLLSLIGALQFTPVLLFSLFAGVLIDRFEKRRILFVTQTAAMLISLTVAILTAAGYIQYWHLIITSTLMGFVNTVDMPTRQSFVIELVGREDLTNGIALNSAQFNLARILGPALAGVIMGQWGVAVCFFIDAASFGAVLISLFFVRPYPTEKTPMPQVNIFASIGEGLKFIFHREVLFLPLIFLAVGATFAMNFNVLVPVFSIEVLGQEETGFGLLMSMAGVGALAGALTMAIVARGGPRKVFLFVFPIVAGALIVALGLTRVYIMAGLALMFASFFYMIFMASVNTTMQMNATQEFRGRVMSVYSLIVAGSTPLGNLFAGTIADRAGAGVSFIVCGGVILVLLIPLSLYRRARERSRMACE</sequence>
<feature type="transmembrane region" description="Helical" evidence="7">
    <location>
        <begin position="358"/>
        <end position="378"/>
    </location>
</feature>
<protein>
    <submittedName>
        <fullName evidence="9">Predicted arabinose efflux permease, MFS family</fullName>
    </submittedName>
</protein>
<dbReference type="PANTHER" id="PTHR23513">
    <property type="entry name" value="INTEGRAL MEMBRANE EFFLUX PROTEIN-RELATED"/>
    <property type="match status" value="1"/>
</dbReference>
<dbReference type="InterPro" id="IPR010290">
    <property type="entry name" value="TM_effector"/>
</dbReference>
<dbReference type="PANTHER" id="PTHR23513:SF11">
    <property type="entry name" value="STAPHYLOFERRIN A TRANSPORTER"/>
    <property type="match status" value="1"/>
</dbReference>
<proteinExistence type="predicted"/>
<dbReference type="Pfam" id="PF05977">
    <property type="entry name" value="MFS_3"/>
    <property type="match status" value="1"/>
</dbReference>
<organism evidence="9 10">
    <name type="scientific">Sporobacter termitidis DSM 10068</name>
    <dbReference type="NCBI Taxonomy" id="1123282"/>
    <lineage>
        <taxon>Bacteria</taxon>
        <taxon>Bacillati</taxon>
        <taxon>Bacillota</taxon>
        <taxon>Clostridia</taxon>
        <taxon>Eubacteriales</taxon>
        <taxon>Oscillospiraceae</taxon>
        <taxon>Sporobacter</taxon>
    </lineage>
</organism>
<evidence type="ECO:0000256" key="4">
    <source>
        <dbReference type="ARBA" id="ARBA00022692"/>
    </source>
</evidence>
<dbReference type="InterPro" id="IPR036259">
    <property type="entry name" value="MFS_trans_sf"/>
</dbReference>
<keyword evidence="5 7" id="KW-1133">Transmembrane helix</keyword>
<keyword evidence="2" id="KW-0813">Transport</keyword>
<dbReference type="OrthoDB" id="9763297at2"/>
<feature type="transmembrane region" description="Helical" evidence="7">
    <location>
        <begin position="318"/>
        <end position="337"/>
    </location>
</feature>
<feature type="transmembrane region" description="Helical" evidence="7">
    <location>
        <begin position="24"/>
        <end position="42"/>
    </location>
</feature>
<evidence type="ECO:0000256" key="7">
    <source>
        <dbReference type="SAM" id="Phobius"/>
    </source>
</evidence>
<dbReference type="PROSITE" id="PS50850">
    <property type="entry name" value="MFS"/>
    <property type="match status" value="1"/>
</dbReference>
<keyword evidence="4 7" id="KW-0812">Transmembrane</keyword>
<dbReference type="GO" id="GO:0022857">
    <property type="term" value="F:transmembrane transporter activity"/>
    <property type="evidence" value="ECO:0007669"/>
    <property type="project" value="InterPro"/>
</dbReference>
<dbReference type="Proteomes" id="UP000183995">
    <property type="component" value="Unassembled WGS sequence"/>
</dbReference>
<evidence type="ECO:0000256" key="1">
    <source>
        <dbReference type="ARBA" id="ARBA00004651"/>
    </source>
</evidence>
<dbReference type="GO" id="GO:0005886">
    <property type="term" value="C:plasma membrane"/>
    <property type="evidence" value="ECO:0007669"/>
    <property type="project" value="UniProtKB-SubCell"/>
</dbReference>
<dbReference type="STRING" id="1123282.SAMN02745823_00155"/>
<gene>
    <name evidence="9" type="ORF">SAMN02745823_00155</name>
</gene>
<feature type="transmembrane region" description="Helical" evidence="7">
    <location>
        <begin position="384"/>
        <end position="404"/>
    </location>
</feature>
<dbReference type="SUPFAM" id="SSF103473">
    <property type="entry name" value="MFS general substrate transporter"/>
    <property type="match status" value="1"/>
</dbReference>
<evidence type="ECO:0000256" key="5">
    <source>
        <dbReference type="ARBA" id="ARBA00022989"/>
    </source>
</evidence>
<evidence type="ECO:0000256" key="6">
    <source>
        <dbReference type="ARBA" id="ARBA00023136"/>
    </source>
</evidence>
<feature type="transmembrane region" description="Helical" evidence="7">
    <location>
        <begin position="230"/>
        <end position="255"/>
    </location>
</feature>
<dbReference type="AlphaFoldDB" id="A0A1M5TMW8"/>
<dbReference type="EMBL" id="FQXV01000001">
    <property type="protein sequence ID" value="SHH52011.1"/>
    <property type="molecule type" value="Genomic_DNA"/>
</dbReference>
<feature type="transmembrane region" description="Helical" evidence="7">
    <location>
        <begin position="176"/>
        <end position="199"/>
    </location>
</feature>
<dbReference type="CDD" id="cd06173">
    <property type="entry name" value="MFS_MefA_like"/>
    <property type="match status" value="1"/>
</dbReference>
<feature type="transmembrane region" description="Helical" evidence="7">
    <location>
        <begin position="267"/>
        <end position="289"/>
    </location>
</feature>